<evidence type="ECO:0000256" key="4">
    <source>
        <dbReference type="ARBA" id="ARBA00022695"/>
    </source>
</evidence>
<proteinExistence type="predicted"/>
<evidence type="ECO:0000256" key="5">
    <source>
        <dbReference type="ARBA" id="ARBA00022722"/>
    </source>
</evidence>
<evidence type="ECO:0000256" key="6">
    <source>
        <dbReference type="ARBA" id="ARBA00022750"/>
    </source>
</evidence>
<dbReference type="GO" id="GO:0004190">
    <property type="term" value="F:aspartic-type endopeptidase activity"/>
    <property type="evidence" value="ECO:0007669"/>
    <property type="project" value="UniProtKB-KW"/>
</dbReference>
<evidence type="ECO:0000256" key="1">
    <source>
        <dbReference type="ARBA" id="ARBA00012493"/>
    </source>
</evidence>
<evidence type="ECO:0000256" key="7">
    <source>
        <dbReference type="ARBA" id="ARBA00022759"/>
    </source>
</evidence>
<keyword evidence="12" id="KW-0863">Zinc-finger</keyword>
<dbReference type="CDD" id="cd09274">
    <property type="entry name" value="RNase_HI_RT_Ty3"/>
    <property type="match status" value="1"/>
</dbReference>
<dbReference type="SUPFAM" id="SSF50630">
    <property type="entry name" value="Acid proteases"/>
    <property type="match status" value="1"/>
</dbReference>
<reference evidence="17 18" key="1">
    <citation type="submission" date="2023-11" db="EMBL/GenBank/DDBJ databases">
        <authorList>
            <person name="Hedman E."/>
            <person name="Englund M."/>
            <person name="Stromberg M."/>
            <person name="Nyberg Akerstrom W."/>
            <person name="Nylinder S."/>
            <person name="Jareborg N."/>
            <person name="Kallberg Y."/>
            <person name="Kronander E."/>
        </authorList>
    </citation>
    <scope>NUCLEOTIDE SEQUENCE [LARGE SCALE GENOMIC DNA]</scope>
</reference>
<keyword evidence="8" id="KW-0378">Hydrolase</keyword>
<feature type="domain" description="Reverse transcriptase" evidence="15">
    <location>
        <begin position="671"/>
        <end position="869"/>
    </location>
</feature>
<dbReference type="Pfam" id="PF17921">
    <property type="entry name" value="Integrase_H2C2"/>
    <property type="match status" value="1"/>
</dbReference>
<dbReference type="InterPro" id="IPR036875">
    <property type="entry name" value="Znf_CCHC_sf"/>
</dbReference>
<evidence type="ECO:0000313" key="18">
    <source>
        <dbReference type="Proteomes" id="UP001314205"/>
    </source>
</evidence>
<dbReference type="InterPro" id="IPR001878">
    <property type="entry name" value="Znf_CCHC"/>
</dbReference>
<dbReference type="InterPro" id="IPR041577">
    <property type="entry name" value="RT_RNaseH_2"/>
</dbReference>
<dbReference type="Gene3D" id="2.40.70.10">
    <property type="entry name" value="Acid Proteases"/>
    <property type="match status" value="1"/>
</dbReference>
<dbReference type="SUPFAM" id="SSF56672">
    <property type="entry name" value="DNA/RNA polymerases"/>
    <property type="match status" value="1"/>
</dbReference>
<dbReference type="Gene3D" id="3.30.420.10">
    <property type="entry name" value="Ribonuclease H-like superfamily/Ribonuclease H"/>
    <property type="match status" value="1"/>
</dbReference>
<keyword evidence="6" id="KW-0064">Aspartyl protease</keyword>
<keyword evidence="18" id="KW-1185">Reference proteome</keyword>
<dbReference type="InterPro" id="IPR036397">
    <property type="entry name" value="RNaseH_sf"/>
</dbReference>
<dbReference type="Gene3D" id="1.10.340.70">
    <property type="match status" value="1"/>
</dbReference>
<dbReference type="InterPro" id="IPR012337">
    <property type="entry name" value="RNaseH-like_sf"/>
</dbReference>
<dbReference type="Pfam" id="PF12384">
    <property type="entry name" value="Peptidase_A2B"/>
    <property type="match status" value="1"/>
</dbReference>
<dbReference type="SUPFAM" id="SSF57756">
    <property type="entry name" value="Retrovirus zinc finger-like domains"/>
    <property type="match status" value="1"/>
</dbReference>
<evidence type="ECO:0000259" key="14">
    <source>
        <dbReference type="PROSITE" id="PS50158"/>
    </source>
</evidence>
<evidence type="ECO:0000256" key="13">
    <source>
        <dbReference type="SAM" id="MobiDB-lite"/>
    </source>
</evidence>
<dbReference type="InterPro" id="IPR024650">
    <property type="entry name" value="Peptidase_A2B"/>
</dbReference>
<dbReference type="Pfam" id="PF00665">
    <property type="entry name" value="rve"/>
    <property type="match status" value="1"/>
</dbReference>
<evidence type="ECO:0000256" key="11">
    <source>
        <dbReference type="ARBA" id="ARBA00023268"/>
    </source>
</evidence>
<dbReference type="Gene3D" id="3.30.70.270">
    <property type="match status" value="2"/>
</dbReference>
<dbReference type="GO" id="GO:0003964">
    <property type="term" value="F:RNA-directed DNA polymerase activity"/>
    <property type="evidence" value="ECO:0007669"/>
    <property type="project" value="UniProtKB-KW"/>
</dbReference>
<keyword evidence="2" id="KW-0645">Protease</keyword>
<dbReference type="SUPFAM" id="SSF53098">
    <property type="entry name" value="Ribonuclease H-like"/>
    <property type="match status" value="1"/>
</dbReference>
<dbReference type="PANTHER" id="PTHR37984">
    <property type="entry name" value="PROTEIN CBG26694"/>
    <property type="match status" value="1"/>
</dbReference>
<feature type="domain" description="CCHC-type" evidence="14">
    <location>
        <begin position="295"/>
        <end position="308"/>
    </location>
</feature>
<dbReference type="GO" id="GO:0003677">
    <property type="term" value="F:DNA binding"/>
    <property type="evidence" value="ECO:0007669"/>
    <property type="project" value="UniProtKB-KW"/>
</dbReference>
<feature type="domain" description="Integrase catalytic" evidence="16">
    <location>
        <begin position="1217"/>
        <end position="1376"/>
    </location>
</feature>
<keyword evidence="3" id="KW-0808">Transferase</keyword>
<dbReference type="EC" id="2.7.7.49" evidence="1"/>
<dbReference type="PROSITE" id="PS50158">
    <property type="entry name" value="ZF_CCHC"/>
    <property type="match status" value="2"/>
</dbReference>
<dbReference type="GO" id="GO:0008270">
    <property type="term" value="F:zinc ion binding"/>
    <property type="evidence" value="ECO:0007669"/>
    <property type="project" value="UniProtKB-KW"/>
</dbReference>
<feature type="domain" description="CCHC-type" evidence="14">
    <location>
        <begin position="274"/>
        <end position="288"/>
    </location>
</feature>
<dbReference type="InterPro" id="IPR001584">
    <property type="entry name" value="Integrase_cat-core"/>
</dbReference>
<dbReference type="Gene3D" id="4.10.60.10">
    <property type="entry name" value="Zinc finger, CCHC-type"/>
    <property type="match status" value="1"/>
</dbReference>
<dbReference type="CDD" id="cd01647">
    <property type="entry name" value="RT_LTR"/>
    <property type="match status" value="1"/>
</dbReference>
<comment type="caution">
    <text evidence="17">The sequence shown here is derived from an EMBL/GenBank/DDBJ whole genome shotgun (WGS) entry which is preliminary data.</text>
</comment>
<keyword evidence="4" id="KW-0548">Nucleotidyltransferase</keyword>
<dbReference type="GO" id="GO:0042575">
    <property type="term" value="C:DNA polymerase complex"/>
    <property type="evidence" value="ECO:0007669"/>
    <property type="project" value="UniProtKB-ARBA"/>
</dbReference>
<dbReference type="CDD" id="cd00303">
    <property type="entry name" value="retropepsin_like"/>
    <property type="match status" value="1"/>
</dbReference>
<dbReference type="FunFam" id="3.10.10.10:FF:000007">
    <property type="entry name" value="Retrovirus-related Pol polyprotein from transposon 17.6-like Protein"/>
    <property type="match status" value="1"/>
</dbReference>
<keyword evidence="9" id="KW-0695">RNA-directed DNA polymerase</keyword>
<dbReference type="Pfam" id="PF17919">
    <property type="entry name" value="RT_RNaseH_2"/>
    <property type="match status" value="1"/>
</dbReference>
<dbReference type="InterPro" id="IPR043502">
    <property type="entry name" value="DNA/RNA_pol_sf"/>
</dbReference>
<feature type="region of interest" description="Disordered" evidence="13">
    <location>
        <begin position="1"/>
        <end position="48"/>
    </location>
</feature>
<keyword evidence="11" id="KW-0511">Multifunctional enzyme</keyword>
<feature type="compositionally biased region" description="Basic residues" evidence="13">
    <location>
        <begin position="1"/>
        <end position="14"/>
    </location>
</feature>
<feature type="compositionally biased region" description="Basic and acidic residues" evidence="13">
    <location>
        <begin position="16"/>
        <end position="32"/>
    </location>
</feature>
<protein>
    <recommendedName>
        <fullName evidence="1">RNA-directed DNA polymerase</fullName>
        <ecNumber evidence="1">2.7.7.49</ecNumber>
    </recommendedName>
</protein>
<evidence type="ECO:0000313" key="17">
    <source>
        <dbReference type="EMBL" id="CAK1583796.1"/>
    </source>
</evidence>
<dbReference type="FunFam" id="3.30.70.270:FF:000020">
    <property type="entry name" value="Transposon Tf2-6 polyprotein-like Protein"/>
    <property type="match status" value="1"/>
</dbReference>
<keyword evidence="12" id="KW-0479">Metal-binding</keyword>
<dbReference type="InterPro" id="IPR050951">
    <property type="entry name" value="Retrovirus_Pol_polyprotein"/>
</dbReference>
<dbReference type="Pfam" id="PF00078">
    <property type="entry name" value="RVT_1"/>
    <property type="match status" value="1"/>
</dbReference>
<evidence type="ECO:0000256" key="8">
    <source>
        <dbReference type="ARBA" id="ARBA00022801"/>
    </source>
</evidence>
<evidence type="ECO:0000256" key="10">
    <source>
        <dbReference type="ARBA" id="ARBA00023125"/>
    </source>
</evidence>
<dbReference type="GO" id="GO:0015074">
    <property type="term" value="P:DNA integration"/>
    <property type="evidence" value="ECO:0007669"/>
    <property type="project" value="InterPro"/>
</dbReference>
<dbReference type="InterPro" id="IPR041588">
    <property type="entry name" value="Integrase_H2C2"/>
</dbReference>
<keyword evidence="12" id="KW-0862">Zinc</keyword>
<dbReference type="Proteomes" id="UP001314205">
    <property type="component" value="Unassembled WGS sequence"/>
</dbReference>
<dbReference type="GO" id="GO:0006508">
    <property type="term" value="P:proteolysis"/>
    <property type="evidence" value="ECO:0007669"/>
    <property type="project" value="UniProtKB-KW"/>
</dbReference>
<dbReference type="EMBL" id="CAVLGL010000057">
    <property type="protein sequence ID" value="CAK1583796.1"/>
    <property type="molecule type" value="Genomic_DNA"/>
</dbReference>
<dbReference type="InterPro" id="IPR043128">
    <property type="entry name" value="Rev_trsase/Diguanyl_cyclase"/>
</dbReference>
<dbReference type="PROSITE" id="PS50994">
    <property type="entry name" value="INTEGRASE"/>
    <property type="match status" value="1"/>
</dbReference>
<dbReference type="FunFam" id="1.10.340.70:FF:000001">
    <property type="entry name" value="Retrovirus-related Pol polyprotein from transposon gypsy-like Protein"/>
    <property type="match status" value="1"/>
</dbReference>
<evidence type="ECO:0000256" key="2">
    <source>
        <dbReference type="ARBA" id="ARBA00022670"/>
    </source>
</evidence>
<dbReference type="PROSITE" id="PS50878">
    <property type="entry name" value="RT_POL"/>
    <property type="match status" value="1"/>
</dbReference>
<evidence type="ECO:0000256" key="12">
    <source>
        <dbReference type="PROSITE-ProRule" id="PRU00047"/>
    </source>
</evidence>
<gene>
    <name evidence="17" type="ORF">PARMNEM_LOCUS5146</name>
</gene>
<dbReference type="PANTHER" id="PTHR37984:SF5">
    <property type="entry name" value="PROTEIN NYNRIN-LIKE"/>
    <property type="match status" value="1"/>
</dbReference>
<evidence type="ECO:0000259" key="15">
    <source>
        <dbReference type="PROSITE" id="PS50878"/>
    </source>
</evidence>
<evidence type="ECO:0000259" key="16">
    <source>
        <dbReference type="PROSITE" id="PS50994"/>
    </source>
</evidence>
<dbReference type="Gene3D" id="3.10.10.10">
    <property type="entry name" value="HIV Type 1 Reverse Transcriptase, subunit A, domain 1"/>
    <property type="match status" value="1"/>
</dbReference>
<dbReference type="InterPro" id="IPR000477">
    <property type="entry name" value="RT_dom"/>
</dbReference>
<dbReference type="GO" id="GO:0004519">
    <property type="term" value="F:endonuclease activity"/>
    <property type="evidence" value="ECO:0007669"/>
    <property type="project" value="UniProtKB-KW"/>
</dbReference>
<keyword evidence="5" id="KW-0540">Nuclease</keyword>
<evidence type="ECO:0000256" key="3">
    <source>
        <dbReference type="ARBA" id="ARBA00022679"/>
    </source>
</evidence>
<accession>A0AAV1KL89</accession>
<sequence>MKRHRVGMPRKGNKVRPQESSESPCKDSSEKSDTEDEVTPPDTPPARKILRRLLETEVQKAMQELDEELPSVTTRKEHRAASLIPEFDPDNEECSTATAWLKKIDQLGEIHGWSETTKSFYLQHRLRGQARRWYNRLDDYDYSWQEWKQMLTRAFPKHRDFGNMLEEMMSRKKLPTESMTKYYQDKVAMCFQCKLSDSATVSCIIRGLPSSLQANARAYQCEHPEELYEGFLCALDDYQPLSTSIRTRVQSKDAYDRQVIDKKYTPINPDIDPCPRCKKTGHILRNCPYPDSRTCFKCGKQGHIATRCGITPKPALLADDKVKEIKLLQNHNKIYEKAVKINGIHVKSYIDTGSQVNVLSTHVSRLLDLKINPTSTILKGFSGEHLPSCGEVGFKLEIDGIHIPCKAHLTDVDMGNIHLLVGQPIINSDGMVLEVREGKATLKQDIDFTRQMDVIEERARFKVVTTEKERLLPGLSIIKVNVIDNDEDNNVVTTPQHYELRGVSYSIPATLLRGTVGYIKVINNGAQNIIWEQGEVLTRADSCVTAPQPEVQVSPKNYTLPSTSVAKANNDYYSNSIASLLHTSLANVSTIGGINIEDIKSGPLNKNDHDSLITLLTNYSDCFANKTQDLGCTDLLKMKIKLTTEQPIYRQPYRLSHSEQEIVRSKVSELLDAGIIRESESCFASPVIIVKKKNGDSRLCVDYRALNAITVKDRYPLPNIDDQVSKLAGKNFFTSLDLAQSYHQVKIDPEDIHKTAFITPQGHFEYTRVPFGLANAPSVFMRLINKIVDSLRNSNNFSKDGSTKTCNNFSNNYEALAFLDDLLLPSFDVQSGLDILEKVLHKLRLENLKLNMSKCSFLQNKITYLGHEITPSGIQPGESKLAAVSQFPTPSNVHEIRQFIGLCSYFRKFIKNFAIIARPLTDLTKKNAAWNWGREQSNSFELLKQCLCTKPILALYDPALPTEIHTDACKSGIAGILLQKQTDNSLRPVMYFSRVTSKEESMYHSYELETLAVVESLRRFRVYIIGKHVKIVTDCTAVRATLTKRDIIPRIARWWLSIQDFDMSVEYRPGERMKHVDALSRNPIDTVNVNRLEVSDWFYTVQYQDDKLKRIIDQLRDGSAAIEISNSYVFSDDRLYKKTLHGNRLVVPALARWRLVQMHHDDIGHVGFQKCIDLIKKDYWFPKMTRFIRKYVTACLHCAYGKSGHGKKEGKLFPIPKPTEPMIMIHVDHLGPFCKTAKGYQYMLVITDSFSKFFIAEPTRTVNSVETIRTLRKIFSLFGYPDKLVSDHGKAFTSRYFKKFSSDKQFRHILTSVAWPRANGQVERTNRTILNALRATDASEAANNWANSLPNILWGINNTANESTTYRPYDLMFSKSSRPRCDIVGNGSVSEPVDVRRNKASKQLKLASDRMKRNFDKKRKTSRVYKKGDLVLWRQAPTSSTSKVNTKLDDVISGPYIVIKVLGNDRYRIRSIKGLRGYRAFTGLVAADSLRPYHSTVPISDSASSSDEQLETEDLIDLLES</sequence>
<evidence type="ECO:0000256" key="9">
    <source>
        <dbReference type="ARBA" id="ARBA00022918"/>
    </source>
</evidence>
<name>A0AAV1KL89_9NEOP</name>
<dbReference type="SMART" id="SM00343">
    <property type="entry name" value="ZnF_C2HC"/>
    <property type="match status" value="2"/>
</dbReference>
<keyword evidence="7" id="KW-0255">Endonuclease</keyword>
<keyword evidence="10" id="KW-0238">DNA-binding</keyword>
<organism evidence="17 18">
    <name type="scientific">Parnassius mnemosyne</name>
    <name type="common">clouded apollo</name>
    <dbReference type="NCBI Taxonomy" id="213953"/>
    <lineage>
        <taxon>Eukaryota</taxon>
        <taxon>Metazoa</taxon>
        <taxon>Ecdysozoa</taxon>
        <taxon>Arthropoda</taxon>
        <taxon>Hexapoda</taxon>
        <taxon>Insecta</taxon>
        <taxon>Pterygota</taxon>
        <taxon>Neoptera</taxon>
        <taxon>Endopterygota</taxon>
        <taxon>Lepidoptera</taxon>
        <taxon>Glossata</taxon>
        <taxon>Ditrysia</taxon>
        <taxon>Papilionoidea</taxon>
        <taxon>Papilionidae</taxon>
        <taxon>Parnassiinae</taxon>
        <taxon>Parnassini</taxon>
        <taxon>Parnassius</taxon>
        <taxon>Driopa</taxon>
    </lineage>
</organism>
<dbReference type="InterPro" id="IPR021109">
    <property type="entry name" value="Peptidase_aspartic_dom_sf"/>
</dbReference>